<dbReference type="Pfam" id="PF19700">
    <property type="entry name" value="DUF6198"/>
    <property type="match status" value="1"/>
</dbReference>
<feature type="transmembrane region" description="Helical" evidence="1">
    <location>
        <begin position="132"/>
        <end position="153"/>
    </location>
</feature>
<keyword evidence="1" id="KW-1133">Transmembrane helix</keyword>
<gene>
    <name evidence="2" type="ORF">METZ01_LOCUS4064</name>
</gene>
<dbReference type="PANTHER" id="PTHR40078:SF1">
    <property type="entry name" value="INTEGRAL MEMBRANE PROTEIN"/>
    <property type="match status" value="1"/>
</dbReference>
<keyword evidence="1" id="KW-0812">Transmembrane</keyword>
<organism evidence="2">
    <name type="scientific">marine metagenome</name>
    <dbReference type="NCBI Taxonomy" id="408172"/>
    <lineage>
        <taxon>unclassified sequences</taxon>
        <taxon>metagenomes</taxon>
        <taxon>ecological metagenomes</taxon>
    </lineage>
</organism>
<accession>A0A381N9B7</accession>
<proteinExistence type="predicted"/>
<dbReference type="AlphaFoldDB" id="A0A381N9B7"/>
<feature type="transmembrane region" description="Helical" evidence="1">
    <location>
        <begin position="38"/>
        <end position="57"/>
    </location>
</feature>
<keyword evidence="1" id="KW-0472">Membrane</keyword>
<evidence type="ECO:0000256" key="1">
    <source>
        <dbReference type="SAM" id="Phobius"/>
    </source>
</evidence>
<reference evidence="2" key="1">
    <citation type="submission" date="2018-05" db="EMBL/GenBank/DDBJ databases">
        <authorList>
            <person name="Lanie J.A."/>
            <person name="Ng W.-L."/>
            <person name="Kazmierczak K.M."/>
            <person name="Andrzejewski T.M."/>
            <person name="Davidsen T.M."/>
            <person name="Wayne K.J."/>
            <person name="Tettelin H."/>
            <person name="Glass J.I."/>
            <person name="Rusch D."/>
            <person name="Podicherti R."/>
            <person name="Tsui H.-C.T."/>
            <person name="Winkler M.E."/>
        </authorList>
    </citation>
    <scope>NUCLEOTIDE SEQUENCE</scope>
</reference>
<dbReference type="InterPro" id="IPR038750">
    <property type="entry name" value="YczE/YyaS-like"/>
</dbReference>
<feature type="transmembrane region" description="Helical" evidence="1">
    <location>
        <begin position="159"/>
        <end position="182"/>
    </location>
</feature>
<protein>
    <submittedName>
        <fullName evidence="2">Uncharacterized protein</fullName>
    </submittedName>
</protein>
<feature type="transmembrane region" description="Helical" evidence="1">
    <location>
        <begin position="89"/>
        <end position="111"/>
    </location>
</feature>
<feature type="transmembrane region" description="Helical" evidence="1">
    <location>
        <begin position="64"/>
        <end position="83"/>
    </location>
</feature>
<evidence type="ECO:0000313" key="2">
    <source>
        <dbReference type="EMBL" id="SUZ51210.1"/>
    </source>
</evidence>
<sequence>MSGLWVFGTGEALIINARLGVSPWTVLAQGIGLQLDWTIGFATFIVSIAVLIMWIPLRETPGLGTLLNAVLIAAAIDIMMPLLPEPSSWTIAVIQAAVGVLMVGAGSCFYLTANLGPGPRDGWMTSIQRRTGWPIGQVRTGIEISVLISGWMLGGTVGLGTLFFALGVGPALAGFLTLAGFWDVQKIGAAK</sequence>
<name>A0A381N9B7_9ZZZZ</name>
<dbReference type="EMBL" id="UINC01000211">
    <property type="protein sequence ID" value="SUZ51210.1"/>
    <property type="molecule type" value="Genomic_DNA"/>
</dbReference>
<dbReference type="PANTHER" id="PTHR40078">
    <property type="entry name" value="INTEGRAL MEMBRANE PROTEIN-RELATED"/>
    <property type="match status" value="1"/>
</dbReference>